<evidence type="ECO:0000313" key="3">
    <source>
        <dbReference type="Proteomes" id="UP001479436"/>
    </source>
</evidence>
<dbReference type="EMBL" id="JASJQH010008043">
    <property type="protein sequence ID" value="KAK9695712.1"/>
    <property type="molecule type" value="Genomic_DNA"/>
</dbReference>
<comment type="caution">
    <text evidence="2">The sequence shown here is derived from an EMBL/GenBank/DDBJ whole genome shotgun (WGS) entry which is preliminary data.</text>
</comment>
<feature type="signal peptide" evidence="1">
    <location>
        <begin position="1"/>
        <end position="18"/>
    </location>
</feature>
<organism evidence="2 3">
    <name type="scientific">Basidiobolus ranarum</name>
    <dbReference type="NCBI Taxonomy" id="34480"/>
    <lineage>
        <taxon>Eukaryota</taxon>
        <taxon>Fungi</taxon>
        <taxon>Fungi incertae sedis</taxon>
        <taxon>Zoopagomycota</taxon>
        <taxon>Entomophthoromycotina</taxon>
        <taxon>Basidiobolomycetes</taxon>
        <taxon>Basidiobolales</taxon>
        <taxon>Basidiobolaceae</taxon>
        <taxon>Basidiobolus</taxon>
    </lineage>
</organism>
<keyword evidence="1" id="KW-0732">Signal</keyword>
<sequence length="148" mass="16096">MKSFFAYVLVALAAQVSAAPVGSSSKCRGWTVSPLQHAVGQNPVFAANDAVTLKWNVKKSQVKYIREIGLFSAKSKEFLHTQFRSYPGIDATTGQLTFNLSVPLCLQREGEYYLGVYSSTPGNDGDCSTKTPNFKLTADPNGNYTVCN</sequence>
<accession>A0ABR2VRT6</accession>
<dbReference type="Proteomes" id="UP001479436">
    <property type="component" value="Unassembled WGS sequence"/>
</dbReference>
<keyword evidence="3" id="KW-1185">Reference proteome</keyword>
<reference evidence="2 3" key="1">
    <citation type="submission" date="2023-04" db="EMBL/GenBank/DDBJ databases">
        <title>Genome of Basidiobolus ranarum AG-B5.</title>
        <authorList>
            <person name="Stajich J.E."/>
            <person name="Carter-House D."/>
            <person name="Gryganskyi A."/>
        </authorList>
    </citation>
    <scope>NUCLEOTIDE SEQUENCE [LARGE SCALE GENOMIC DNA]</scope>
    <source>
        <strain evidence="2 3">AG-B5</strain>
    </source>
</reference>
<proteinExistence type="predicted"/>
<gene>
    <name evidence="2" type="ORF">K7432_012823</name>
</gene>
<name>A0ABR2VRT6_9FUNG</name>
<protein>
    <submittedName>
        <fullName evidence="2">Uncharacterized protein</fullName>
    </submittedName>
</protein>
<feature type="chain" id="PRO_5046812706" evidence="1">
    <location>
        <begin position="19"/>
        <end position="148"/>
    </location>
</feature>
<evidence type="ECO:0000313" key="2">
    <source>
        <dbReference type="EMBL" id="KAK9695712.1"/>
    </source>
</evidence>
<evidence type="ECO:0000256" key="1">
    <source>
        <dbReference type="SAM" id="SignalP"/>
    </source>
</evidence>